<name>A0AAW2VXF7_9LAMI</name>
<protein>
    <submittedName>
        <fullName evidence="2">Uncharacterized protein</fullName>
    </submittedName>
</protein>
<dbReference type="EMBL" id="JACGWN010000009">
    <property type="protein sequence ID" value="KAL0433581.1"/>
    <property type="molecule type" value="Genomic_DNA"/>
</dbReference>
<comment type="caution">
    <text evidence="2">The sequence shown here is derived from an EMBL/GenBank/DDBJ whole genome shotgun (WGS) entry which is preliminary data.</text>
</comment>
<reference evidence="2" key="1">
    <citation type="submission" date="2020-06" db="EMBL/GenBank/DDBJ databases">
        <authorList>
            <person name="Li T."/>
            <person name="Hu X."/>
            <person name="Zhang T."/>
            <person name="Song X."/>
            <person name="Zhang H."/>
            <person name="Dai N."/>
            <person name="Sheng W."/>
            <person name="Hou X."/>
            <person name="Wei L."/>
        </authorList>
    </citation>
    <scope>NUCLEOTIDE SEQUENCE</scope>
    <source>
        <strain evidence="2">KEN1</strain>
        <tissue evidence="2">Leaf</tissue>
    </source>
</reference>
<evidence type="ECO:0000313" key="2">
    <source>
        <dbReference type="EMBL" id="KAL0433581.1"/>
    </source>
</evidence>
<dbReference type="AlphaFoldDB" id="A0AAW2VXF7"/>
<proteinExistence type="predicted"/>
<sequence length="106" mass="11962">MENVWFSSMPPNAKKFSFEAYKGWWAESHGGFLEENAAWLLGPSPIKALPKDKEHGKRVVQDLPREIVASVPPKCNSQVDEALETSKKKSVSRPLEDNESSNLDRH</sequence>
<evidence type="ECO:0000256" key="1">
    <source>
        <dbReference type="SAM" id="MobiDB-lite"/>
    </source>
</evidence>
<organism evidence="2">
    <name type="scientific">Sesamum latifolium</name>
    <dbReference type="NCBI Taxonomy" id="2727402"/>
    <lineage>
        <taxon>Eukaryota</taxon>
        <taxon>Viridiplantae</taxon>
        <taxon>Streptophyta</taxon>
        <taxon>Embryophyta</taxon>
        <taxon>Tracheophyta</taxon>
        <taxon>Spermatophyta</taxon>
        <taxon>Magnoliopsida</taxon>
        <taxon>eudicotyledons</taxon>
        <taxon>Gunneridae</taxon>
        <taxon>Pentapetalae</taxon>
        <taxon>asterids</taxon>
        <taxon>lamiids</taxon>
        <taxon>Lamiales</taxon>
        <taxon>Pedaliaceae</taxon>
        <taxon>Sesamum</taxon>
    </lineage>
</organism>
<accession>A0AAW2VXF7</accession>
<reference evidence="2" key="2">
    <citation type="journal article" date="2024" name="Plant">
        <title>Genomic evolution and insights into agronomic trait innovations of Sesamum species.</title>
        <authorList>
            <person name="Miao H."/>
            <person name="Wang L."/>
            <person name="Qu L."/>
            <person name="Liu H."/>
            <person name="Sun Y."/>
            <person name="Le M."/>
            <person name="Wang Q."/>
            <person name="Wei S."/>
            <person name="Zheng Y."/>
            <person name="Lin W."/>
            <person name="Duan Y."/>
            <person name="Cao H."/>
            <person name="Xiong S."/>
            <person name="Wang X."/>
            <person name="Wei L."/>
            <person name="Li C."/>
            <person name="Ma Q."/>
            <person name="Ju M."/>
            <person name="Zhao R."/>
            <person name="Li G."/>
            <person name="Mu C."/>
            <person name="Tian Q."/>
            <person name="Mei H."/>
            <person name="Zhang T."/>
            <person name="Gao T."/>
            <person name="Zhang H."/>
        </authorList>
    </citation>
    <scope>NUCLEOTIDE SEQUENCE</scope>
    <source>
        <strain evidence="2">KEN1</strain>
    </source>
</reference>
<gene>
    <name evidence="2" type="ORF">Slati_2692400</name>
</gene>
<feature type="region of interest" description="Disordered" evidence="1">
    <location>
        <begin position="74"/>
        <end position="106"/>
    </location>
</feature>